<dbReference type="Proteomes" id="UP001516588">
    <property type="component" value="Unassembled WGS sequence"/>
</dbReference>
<organism evidence="1 2">
    <name type="scientific">Gallibacter intestinalis</name>
    <dbReference type="NCBI Taxonomy" id="2779356"/>
    <lineage>
        <taxon>Bacteria</taxon>
        <taxon>Bacillati</taxon>
        <taxon>Bacillota</taxon>
        <taxon>Clostridia</taxon>
        <taxon>Eubacteriales</taxon>
        <taxon>Eubacteriaceae</taxon>
        <taxon>Gallibacter</taxon>
    </lineage>
</organism>
<protein>
    <recommendedName>
        <fullName evidence="3">Cthe-2314-like HEPN domain-containing protein</fullName>
    </recommendedName>
</protein>
<keyword evidence="2" id="KW-1185">Reference proteome</keyword>
<evidence type="ECO:0000313" key="2">
    <source>
        <dbReference type="Proteomes" id="UP001516588"/>
    </source>
</evidence>
<sequence length="327" mass="38726">MMKKYSCNGLRYTVNALDADSEFCIYEINEKTKEFVYSGDFINYELDSELSLLNDTLNSMLFGDIDEYYKELRMLPIWVTEVGQNSEMSISVDEFNEMIENNKNTSFYKHLYLTDCKYLVGTMQNLLFAVEEAFIRYYRTISISYDDEKYSKDEGFTGTVCEMSSNSILASSAVETYFTKAYSILDIICKICYELQFKNDDYSRYRKLLSSSKLWGDRKKLKLYEVPNTLFEKCTSICTIESIRNEIIHNGTWELYPKIFTRYKSGQAKERYLLFPDIVQGHLATFKNRRHFFSNRRKINDILPEIHEEFKKRLLNTIKIVNKDFFT</sequence>
<proteinExistence type="predicted"/>
<comment type="caution">
    <text evidence="1">The sequence shown here is derived from an EMBL/GenBank/DDBJ whole genome shotgun (WGS) entry which is preliminary data.</text>
</comment>
<evidence type="ECO:0008006" key="3">
    <source>
        <dbReference type="Google" id="ProtNLM"/>
    </source>
</evidence>
<evidence type="ECO:0000313" key="1">
    <source>
        <dbReference type="EMBL" id="MBE5034722.1"/>
    </source>
</evidence>
<gene>
    <name evidence="1" type="ORF">INF20_00260</name>
</gene>
<name>A0ABR9QVE3_9FIRM</name>
<dbReference type="EMBL" id="JADCKA010000001">
    <property type="protein sequence ID" value="MBE5034722.1"/>
    <property type="molecule type" value="Genomic_DNA"/>
</dbReference>
<reference evidence="1 2" key="1">
    <citation type="submission" date="2020-10" db="EMBL/GenBank/DDBJ databases">
        <title>ChiBAC.</title>
        <authorList>
            <person name="Zenner C."/>
            <person name="Hitch T.C.A."/>
            <person name="Clavel T."/>
        </authorList>
    </citation>
    <scope>NUCLEOTIDE SEQUENCE [LARGE SCALE GENOMIC DNA]</scope>
    <source>
        <strain evidence="1 2">DSM 108706</strain>
    </source>
</reference>
<accession>A0ABR9QVE3</accession>